<keyword evidence="3" id="KW-1185">Reference proteome</keyword>
<protein>
    <recommendedName>
        <fullName evidence="1">Gfd2/YDR514C-like C-terminal domain-containing protein</fullName>
    </recommendedName>
</protein>
<evidence type="ECO:0000313" key="3">
    <source>
        <dbReference type="Proteomes" id="UP001271007"/>
    </source>
</evidence>
<accession>A0AAJ0DQA8</accession>
<organism evidence="2 3">
    <name type="scientific">Extremus antarcticus</name>
    <dbReference type="NCBI Taxonomy" id="702011"/>
    <lineage>
        <taxon>Eukaryota</taxon>
        <taxon>Fungi</taxon>
        <taxon>Dikarya</taxon>
        <taxon>Ascomycota</taxon>
        <taxon>Pezizomycotina</taxon>
        <taxon>Dothideomycetes</taxon>
        <taxon>Dothideomycetidae</taxon>
        <taxon>Mycosphaerellales</taxon>
        <taxon>Extremaceae</taxon>
        <taxon>Extremus</taxon>
    </lineage>
</organism>
<comment type="caution">
    <text evidence="2">The sequence shown here is derived from an EMBL/GenBank/DDBJ whole genome shotgun (WGS) entry which is preliminary data.</text>
</comment>
<proteinExistence type="predicted"/>
<gene>
    <name evidence="2" type="ORF">LTR09_003989</name>
</gene>
<feature type="domain" description="Gfd2/YDR514C-like C-terminal" evidence="1">
    <location>
        <begin position="162"/>
        <end position="237"/>
    </location>
</feature>
<name>A0AAJ0DQA8_9PEZI</name>
<sequence>MGRGRTGNPLKPKNAKGMYKDSWYRGADRARLRLEYNNDREAYFQAYRHSPETLVYLDDRLLTEGMKLFAHWESKLPRQARRAARAPYVRDGYGALEDLLSALAIGGRPSRNYLFVAIDFEGADDKWGIKELGFASFESIQIFDDNQEGLLIDTESYALGKRRRRKFMFGNTIKLTEEMMPKVICELFNSCHDNYSGGVVLVGHGVGSDLKIMEDHGVMLESLPAVVGMVDTGAIRELVERPLPIPPAHLRVRDYDDDWQQHIDGEDLCMDFILDLTDAGA</sequence>
<evidence type="ECO:0000259" key="1">
    <source>
        <dbReference type="Pfam" id="PF21762"/>
    </source>
</evidence>
<evidence type="ECO:0000313" key="2">
    <source>
        <dbReference type="EMBL" id="KAK3054831.1"/>
    </source>
</evidence>
<dbReference type="EMBL" id="JAWDJX010000010">
    <property type="protein sequence ID" value="KAK3054831.1"/>
    <property type="molecule type" value="Genomic_DNA"/>
</dbReference>
<reference evidence="2" key="1">
    <citation type="submission" date="2023-04" db="EMBL/GenBank/DDBJ databases">
        <title>Black Yeasts Isolated from many extreme environments.</title>
        <authorList>
            <person name="Coleine C."/>
            <person name="Stajich J.E."/>
            <person name="Selbmann L."/>
        </authorList>
    </citation>
    <scope>NUCLEOTIDE SEQUENCE</scope>
    <source>
        <strain evidence="2">CCFEE 5312</strain>
    </source>
</reference>
<dbReference type="Proteomes" id="UP001271007">
    <property type="component" value="Unassembled WGS sequence"/>
</dbReference>
<dbReference type="AlphaFoldDB" id="A0AAJ0DQA8"/>
<dbReference type="Pfam" id="PF21762">
    <property type="entry name" value="DEDDh_C"/>
    <property type="match status" value="1"/>
</dbReference>
<dbReference type="InterPro" id="IPR048519">
    <property type="entry name" value="Gfd2/YDR514C-like_C"/>
</dbReference>